<dbReference type="CDD" id="cd03426">
    <property type="entry name" value="NUDIX_CoAse_Nudt7"/>
    <property type="match status" value="1"/>
</dbReference>
<evidence type="ECO:0000256" key="3">
    <source>
        <dbReference type="ARBA" id="ARBA00022723"/>
    </source>
</evidence>
<evidence type="ECO:0000313" key="9">
    <source>
        <dbReference type="Proteomes" id="UP001162483"/>
    </source>
</evidence>
<accession>A0ABN9AHU6</accession>
<dbReference type="InterPro" id="IPR015797">
    <property type="entry name" value="NUDIX_hydrolase-like_dom_sf"/>
</dbReference>
<evidence type="ECO:0000256" key="5">
    <source>
        <dbReference type="ARBA" id="ARBA00022842"/>
    </source>
</evidence>
<protein>
    <recommendedName>
        <fullName evidence="7">Nudix hydrolase domain-containing protein</fullName>
    </recommendedName>
</protein>
<keyword evidence="3" id="KW-0479">Metal-binding</keyword>
<proteinExistence type="predicted"/>
<keyword evidence="5" id="KW-0460">Magnesium</keyword>
<comment type="cofactor">
    <cofactor evidence="2">
        <name>Mg(2+)</name>
        <dbReference type="ChEBI" id="CHEBI:18420"/>
    </cofactor>
</comment>
<evidence type="ECO:0000256" key="6">
    <source>
        <dbReference type="ARBA" id="ARBA00023211"/>
    </source>
</evidence>
<sequence>MSLHLAIICRRLCTKVPPNSPAESLCYETEQRCREVLSRTVLPDKASAGVLVTLCTFHGAPAFLYTLRSSKLKGRHKGDISFPGGKFDASDKDIIDTALREAREELGVPVVRSMVWGPMKPITDWVRKRTSVY</sequence>
<dbReference type="InterPro" id="IPR000086">
    <property type="entry name" value="NUDIX_hydrolase_dom"/>
</dbReference>
<dbReference type="EMBL" id="CATNWA010000275">
    <property type="protein sequence ID" value="CAI9535601.1"/>
    <property type="molecule type" value="Genomic_DNA"/>
</dbReference>
<keyword evidence="6" id="KW-0464">Manganese</keyword>
<keyword evidence="9" id="KW-1185">Reference proteome</keyword>
<dbReference type="Gene3D" id="3.90.79.10">
    <property type="entry name" value="Nucleoside Triphosphate Pyrophosphohydrolase"/>
    <property type="match status" value="1"/>
</dbReference>
<dbReference type="SUPFAM" id="SSF55811">
    <property type="entry name" value="Nudix"/>
    <property type="match status" value="1"/>
</dbReference>
<feature type="domain" description="Nudix hydrolase" evidence="7">
    <location>
        <begin position="43"/>
        <end position="133"/>
    </location>
</feature>
<evidence type="ECO:0000313" key="8">
    <source>
        <dbReference type="EMBL" id="CAI9535601.1"/>
    </source>
</evidence>
<keyword evidence="4" id="KW-0378">Hydrolase</keyword>
<comment type="caution">
    <text evidence="8">The sequence shown here is derived from an EMBL/GenBank/DDBJ whole genome shotgun (WGS) entry which is preliminary data.</text>
</comment>
<name>A0ABN9AHU6_9NEOB</name>
<dbReference type="PANTHER" id="PTHR12992:SF11">
    <property type="entry name" value="MITOCHONDRIAL COENZYME A DIPHOSPHATASE NUDT8"/>
    <property type="match status" value="1"/>
</dbReference>
<dbReference type="PANTHER" id="PTHR12992">
    <property type="entry name" value="NUDIX HYDROLASE"/>
    <property type="match status" value="1"/>
</dbReference>
<reference evidence="8" key="1">
    <citation type="submission" date="2023-05" db="EMBL/GenBank/DDBJ databases">
        <authorList>
            <person name="Stuckert A."/>
        </authorList>
    </citation>
    <scope>NUCLEOTIDE SEQUENCE</scope>
</reference>
<dbReference type="PROSITE" id="PS51462">
    <property type="entry name" value="NUDIX"/>
    <property type="match status" value="1"/>
</dbReference>
<organism evidence="8 9">
    <name type="scientific">Staurois parvus</name>
    <dbReference type="NCBI Taxonomy" id="386267"/>
    <lineage>
        <taxon>Eukaryota</taxon>
        <taxon>Metazoa</taxon>
        <taxon>Chordata</taxon>
        <taxon>Craniata</taxon>
        <taxon>Vertebrata</taxon>
        <taxon>Euteleostomi</taxon>
        <taxon>Amphibia</taxon>
        <taxon>Batrachia</taxon>
        <taxon>Anura</taxon>
        <taxon>Neobatrachia</taxon>
        <taxon>Ranoidea</taxon>
        <taxon>Ranidae</taxon>
        <taxon>Staurois</taxon>
    </lineage>
</organism>
<evidence type="ECO:0000256" key="2">
    <source>
        <dbReference type="ARBA" id="ARBA00001946"/>
    </source>
</evidence>
<dbReference type="Proteomes" id="UP001162483">
    <property type="component" value="Unassembled WGS sequence"/>
</dbReference>
<comment type="cofactor">
    <cofactor evidence="1">
        <name>Mn(2+)</name>
        <dbReference type="ChEBI" id="CHEBI:29035"/>
    </cofactor>
</comment>
<dbReference type="InterPro" id="IPR045121">
    <property type="entry name" value="CoAse"/>
</dbReference>
<evidence type="ECO:0000259" key="7">
    <source>
        <dbReference type="PROSITE" id="PS51462"/>
    </source>
</evidence>
<evidence type="ECO:0000256" key="4">
    <source>
        <dbReference type="ARBA" id="ARBA00022801"/>
    </source>
</evidence>
<gene>
    <name evidence="8" type="ORF">SPARVUS_LOCUS882431</name>
</gene>
<evidence type="ECO:0000256" key="1">
    <source>
        <dbReference type="ARBA" id="ARBA00001936"/>
    </source>
</evidence>
<dbReference type="Pfam" id="PF00293">
    <property type="entry name" value="NUDIX"/>
    <property type="match status" value="1"/>
</dbReference>